<dbReference type="Pfam" id="PF02746">
    <property type="entry name" value="MR_MLE_N"/>
    <property type="match status" value="1"/>
</dbReference>
<dbReference type="SFLD" id="SFLDG00180">
    <property type="entry name" value="muconate_cycloisomerase"/>
    <property type="match status" value="1"/>
</dbReference>
<dbReference type="SFLD" id="SFLDF00009">
    <property type="entry name" value="o-succinylbenzoate_synthase"/>
    <property type="match status" value="1"/>
</dbReference>
<name>A0ABW5V4P9_9BACI</name>
<dbReference type="SFLD" id="SFLDS00001">
    <property type="entry name" value="Enolase"/>
    <property type="match status" value="1"/>
</dbReference>
<dbReference type="PANTHER" id="PTHR48073">
    <property type="entry name" value="O-SUCCINYLBENZOATE SYNTHASE-RELATED"/>
    <property type="match status" value="1"/>
</dbReference>
<dbReference type="Pfam" id="PF13378">
    <property type="entry name" value="MR_MLE_C"/>
    <property type="match status" value="1"/>
</dbReference>
<proteinExistence type="inferred from homology"/>
<evidence type="ECO:0000259" key="6">
    <source>
        <dbReference type="SMART" id="SM00922"/>
    </source>
</evidence>
<comment type="caution">
    <text evidence="7">The sequence shown here is derived from an EMBL/GenBank/DDBJ whole genome shotgun (WGS) entry which is preliminary data.</text>
</comment>
<dbReference type="InterPro" id="IPR013342">
    <property type="entry name" value="Mandelate_racemase_C"/>
</dbReference>
<comment type="cofactor">
    <cofactor evidence="5">
        <name>Mg(2+)</name>
        <dbReference type="ChEBI" id="CHEBI:18420"/>
    </cofactor>
    <text evidence="5">Binds 1 Mg(2+) ion per subunit.</text>
</comment>
<dbReference type="InterPro" id="IPR013341">
    <property type="entry name" value="Mandelate_racemase_N_dom"/>
</dbReference>
<keyword evidence="4 5" id="KW-0413">Isomerase</keyword>
<dbReference type="Gene3D" id="3.20.20.120">
    <property type="entry name" value="Enolase-like C-terminal domain"/>
    <property type="match status" value="1"/>
</dbReference>
<keyword evidence="3 5" id="KW-0460">Magnesium</keyword>
<dbReference type="EC" id="5.1.1.-" evidence="5"/>
<dbReference type="RefSeq" id="WP_382393022.1">
    <property type="nucleotide sequence ID" value="NZ_JBHUNA010000018.1"/>
</dbReference>
<dbReference type="SUPFAM" id="SSF51604">
    <property type="entry name" value="Enolase C-terminal domain-like"/>
    <property type="match status" value="1"/>
</dbReference>
<dbReference type="CDD" id="cd03319">
    <property type="entry name" value="L-Ala-DL-Glu_epimerase"/>
    <property type="match status" value="1"/>
</dbReference>
<evidence type="ECO:0000256" key="3">
    <source>
        <dbReference type="ARBA" id="ARBA00022842"/>
    </source>
</evidence>
<dbReference type="SMART" id="SM00922">
    <property type="entry name" value="MR_MLE"/>
    <property type="match status" value="1"/>
</dbReference>
<evidence type="ECO:0000256" key="1">
    <source>
        <dbReference type="ARBA" id="ARBA00008031"/>
    </source>
</evidence>
<dbReference type="InterPro" id="IPR029017">
    <property type="entry name" value="Enolase-like_N"/>
</dbReference>
<reference evidence="8" key="1">
    <citation type="journal article" date="2019" name="Int. J. Syst. Evol. Microbiol.">
        <title>The Global Catalogue of Microorganisms (GCM) 10K type strain sequencing project: providing services to taxonomists for standard genome sequencing and annotation.</title>
        <authorList>
            <consortium name="The Broad Institute Genomics Platform"/>
            <consortium name="The Broad Institute Genome Sequencing Center for Infectious Disease"/>
            <person name="Wu L."/>
            <person name="Ma J."/>
        </authorList>
    </citation>
    <scope>NUCLEOTIDE SEQUENCE [LARGE SCALE GENOMIC DNA]</scope>
    <source>
        <strain evidence="8">TISTR 1535</strain>
    </source>
</reference>
<dbReference type="InterPro" id="IPR034603">
    <property type="entry name" value="Dipeptide_epimerase"/>
</dbReference>
<comment type="similarity">
    <text evidence="1 5">Belongs to the mandelate racemase/muconate lactonizing enzyme family.</text>
</comment>
<sequence length="364" mass="39466">MNIQTIETGYASIPLNTPFKTALRTVTDAKTIMVKVTCDNGITGWGEAPPTHVITGDSLAGIDAAINEIIKPKLCGMSLLAREQVFEELAKSAVGNTSAKAAVDMALYDCLAQYAGMPLFTFLGGYQSAIETDYTVSVNQPDEMAAHAQTCMDQGFNVLKVKVGSDDSLTDIKRIETIREQVGPEPLIRLDANQGWQAKEAVKTIRKMETLGLDIELVEQPVKRHDLTGLRHVTTNTGTLIMADESVFSVHDARRVLETQAADLINIKLMKAGGIHEALKIAKLAEAYEVECMTGSMIETGIGITAAAHFAASQPNVTRYDFDAPLMLASDTMEGGIRYDGRHITFGEKPGLGISRINTEMVSW</sequence>
<keyword evidence="8" id="KW-1185">Reference proteome</keyword>
<dbReference type="InterPro" id="IPR036849">
    <property type="entry name" value="Enolase-like_C_sf"/>
</dbReference>
<dbReference type="InterPro" id="IPR029065">
    <property type="entry name" value="Enolase_C-like"/>
</dbReference>
<feature type="domain" description="Mandelate racemase/muconate lactonizing enzyme C-terminal" evidence="6">
    <location>
        <begin position="141"/>
        <end position="240"/>
    </location>
</feature>
<organism evidence="7 8">
    <name type="scientific">Lentibacillus juripiscarius</name>
    <dbReference type="NCBI Taxonomy" id="257446"/>
    <lineage>
        <taxon>Bacteria</taxon>
        <taxon>Bacillati</taxon>
        <taxon>Bacillota</taxon>
        <taxon>Bacilli</taxon>
        <taxon>Bacillales</taxon>
        <taxon>Bacillaceae</taxon>
        <taxon>Lentibacillus</taxon>
    </lineage>
</organism>
<dbReference type="PANTHER" id="PTHR48073:SF2">
    <property type="entry name" value="O-SUCCINYLBENZOATE SYNTHASE"/>
    <property type="match status" value="1"/>
</dbReference>
<keyword evidence="2 5" id="KW-0479">Metal-binding</keyword>
<evidence type="ECO:0000313" key="8">
    <source>
        <dbReference type="Proteomes" id="UP001597502"/>
    </source>
</evidence>
<evidence type="ECO:0000256" key="2">
    <source>
        <dbReference type="ARBA" id="ARBA00022723"/>
    </source>
</evidence>
<gene>
    <name evidence="7" type="ORF">ACFSUO_08405</name>
</gene>
<dbReference type="Proteomes" id="UP001597502">
    <property type="component" value="Unassembled WGS sequence"/>
</dbReference>
<dbReference type="Gene3D" id="3.30.390.10">
    <property type="entry name" value="Enolase-like, N-terminal domain"/>
    <property type="match status" value="1"/>
</dbReference>
<dbReference type="EMBL" id="JBHUNA010000018">
    <property type="protein sequence ID" value="MFD2760988.1"/>
    <property type="molecule type" value="Genomic_DNA"/>
</dbReference>
<evidence type="ECO:0000256" key="4">
    <source>
        <dbReference type="ARBA" id="ARBA00023235"/>
    </source>
</evidence>
<accession>A0ABW5V4P9</accession>
<evidence type="ECO:0000256" key="5">
    <source>
        <dbReference type="RuleBase" id="RU366006"/>
    </source>
</evidence>
<evidence type="ECO:0000313" key="7">
    <source>
        <dbReference type="EMBL" id="MFD2760988.1"/>
    </source>
</evidence>
<protein>
    <recommendedName>
        <fullName evidence="5">Dipeptide epimerase</fullName>
        <ecNumber evidence="5">5.1.1.-</ecNumber>
    </recommendedName>
</protein>
<dbReference type="SUPFAM" id="SSF54826">
    <property type="entry name" value="Enolase N-terminal domain-like"/>
    <property type="match status" value="1"/>
</dbReference>